<comment type="caution">
    <text evidence="1">The sequence shown here is derived from an EMBL/GenBank/DDBJ whole genome shotgun (WGS) entry which is preliminary data.</text>
</comment>
<organism evidence="1 2">
    <name type="scientific">Trichosporon asahii var. asahii (strain CBS 8904)</name>
    <name type="common">Yeast</name>
    <dbReference type="NCBI Taxonomy" id="1220162"/>
    <lineage>
        <taxon>Eukaryota</taxon>
        <taxon>Fungi</taxon>
        <taxon>Dikarya</taxon>
        <taxon>Basidiomycota</taxon>
        <taxon>Agaricomycotina</taxon>
        <taxon>Tremellomycetes</taxon>
        <taxon>Trichosporonales</taxon>
        <taxon>Trichosporonaceae</taxon>
        <taxon>Trichosporon</taxon>
    </lineage>
</organism>
<reference evidence="1 2" key="1">
    <citation type="journal article" date="2012" name="Eukaryot. Cell">
        <title>Genome sequence of the Trichosporon asahii environmental strain CBS 8904.</title>
        <authorList>
            <person name="Yang R.Y."/>
            <person name="Li H.T."/>
            <person name="Zhu H."/>
            <person name="Zhou G.P."/>
            <person name="Wang M."/>
            <person name="Wang L."/>
        </authorList>
    </citation>
    <scope>NUCLEOTIDE SEQUENCE [LARGE SCALE GENOMIC DNA]</scope>
    <source>
        <strain evidence="1 2">CBS 8904</strain>
    </source>
</reference>
<sequence>MHIPTPEQLSLVSGILEALRPAPHKKGVVKAAEEALPTQDEICAAGQKCRDSLQLVAQLRQSGAEVGPHVEDNQMHCVA</sequence>
<gene>
    <name evidence="1" type="ORF">A1Q2_06456</name>
</gene>
<accession>K1VJB2</accession>
<proteinExistence type="predicted"/>
<dbReference type="InParanoid" id="K1VJB2"/>
<protein>
    <submittedName>
        <fullName evidence="1">Uncharacterized protein</fullName>
    </submittedName>
</protein>
<evidence type="ECO:0000313" key="2">
    <source>
        <dbReference type="Proteomes" id="UP000006757"/>
    </source>
</evidence>
<name>K1VJB2_TRIAC</name>
<dbReference type="EMBL" id="AMBO01000373">
    <property type="protein sequence ID" value="EKC99256.1"/>
    <property type="molecule type" value="Genomic_DNA"/>
</dbReference>
<evidence type="ECO:0000313" key="1">
    <source>
        <dbReference type="EMBL" id="EKC99256.1"/>
    </source>
</evidence>
<dbReference type="Proteomes" id="UP000006757">
    <property type="component" value="Unassembled WGS sequence"/>
</dbReference>
<dbReference type="HOGENOM" id="CLU_2607725_0_0_1"/>
<dbReference type="AlphaFoldDB" id="K1VJB2"/>
<keyword evidence="2" id="KW-1185">Reference proteome</keyword>